<accession>A0A8J3BK74</accession>
<keyword evidence="1" id="KW-0472">Membrane</keyword>
<dbReference type="EMBL" id="BMQC01000002">
    <property type="protein sequence ID" value="GGK16809.1"/>
    <property type="molecule type" value="Genomic_DNA"/>
</dbReference>
<protein>
    <submittedName>
        <fullName evidence="2">Uncharacterized protein</fullName>
    </submittedName>
</protein>
<feature type="transmembrane region" description="Helical" evidence="1">
    <location>
        <begin position="72"/>
        <end position="90"/>
    </location>
</feature>
<reference evidence="2" key="2">
    <citation type="submission" date="2020-09" db="EMBL/GenBank/DDBJ databases">
        <authorList>
            <person name="Sun Q."/>
            <person name="Ohkuma M."/>
        </authorList>
    </citation>
    <scope>NUCLEOTIDE SEQUENCE</scope>
    <source>
        <strain evidence="2">JCM 3091</strain>
    </source>
</reference>
<keyword evidence="3" id="KW-1185">Reference proteome</keyword>
<keyword evidence="1" id="KW-0812">Transmembrane</keyword>
<organism evidence="2 3">
    <name type="scientific">Pilimelia terevasa</name>
    <dbReference type="NCBI Taxonomy" id="53372"/>
    <lineage>
        <taxon>Bacteria</taxon>
        <taxon>Bacillati</taxon>
        <taxon>Actinomycetota</taxon>
        <taxon>Actinomycetes</taxon>
        <taxon>Micromonosporales</taxon>
        <taxon>Micromonosporaceae</taxon>
        <taxon>Pilimelia</taxon>
    </lineage>
</organism>
<gene>
    <name evidence="2" type="ORF">GCM10010124_06740</name>
</gene>
<feature type="transmembrane region" description="Helical" evidence="1">
    <location>
        <begin position="39"/>
        <end position="60"/>
    </location>
</feature>
<dbReference type="AlphaFoldDB" id="A0A8J3BK74"/>
<sequence>MAQRWRTVAAIAGGLFAVNVVARLVVRWGYPGDDYAADAATLAMLAAVGVGCLAVAAWWTPSRPAGAWAADLAAASAAGLLLAILVGPLLSGTGPFSYGAGEFFKQVWQWAGVSVVGALVGTGAVTALGQDHRSRGLARFARERLAGARKPRR</sequence>
<feature type="transmembrane region" description="Helical" evidence="1">
    <location>
        <begin position="110"/>
        <end position="129"/>
    </location>
</feature>
<name>A0A8J3BK74_9ACTN</name>
<dbReference type="Proteomes" id="UP000662200">
    <property type="component" value="Unassembled WGS sequence"/>
</dbReference>
<evidence type="ECO:0000313" key="2">
    <source>
        <dbReference type="EMBL" id="GGK16809.1"/>
    </source>
</evidence>
<comment type="caution">
    <text evidence="2">The sequence shown here is derived from an EMBL/GenBank/DDBJ whole genome shotgun (WGS) entry which is preliminary data.</text>
</comment>
<evidence type="ECO:0000313" key="3">
    <source>
        <dbReference type="Proteomes" id="UP000662200"/>
    </source>
</evidence>
<reference evidence="2" key="1">
    <citation type="journal article" date="2014" name="Int. J. Syst. Evol. Microbiol.">
        <title>Complete genome sequence of Corynebacterium casei LMG S-19264T (=DSM 44701T), isolated from a smear-ripened cheese.</title>
        <authorList>
            <consortium name="US DOE Joint Genome Institute (JGI-PGF)"/>
            <person name="Walter F."/>
            <person name="Albersmeier A."/>
            <person name="Kalinowski J."/>
            <person name="Ruckert C."/>
        </authorList>
    </citation>
    <scope>NUCLEOTIDE SEQUENCE</scope>
    <source>
        <strain evidence="2">JCM 3091</strain>
    </source>
</reference>
<evidence type="ECO:0000256" key="1">
    <source>
        <dbReference type="SAM" id="Phobius"/>
    </source>
</evidence>
<proteinExistence type="predicted"/>
<dbReference type="RefSeq" id="WP_189112692.1">
    <property type="nucleotide sequence ID" value="NZ_BMQC01000002.1"/>
</dbReference>
<keyword evidence="1" id="KW-1133">Transmembrane helix</keyword>